<dbReference type="EMBL" id="WHOD01000008">
    <property type="protein sequence ID" value="NOU91980.1"/>
    <property type="molecule type" value="Genomic_DNA"/>
</dbReference>
<evidence type="ECO:0008006" key="4">
    <source>
        <dbReference type="Google" id="ProtNLM"/>
    </source>
</evidence>
<dbReference type="RefSeq" id="WP_171650160.1">
    <property type="nucleotide sequence ID" value="NZ_WHOD01000008.1"/>
</dbReference>
<feature type="transmembrane region" description="Helical" evidence="1">
    <location>
        <begin position="12"/>
        <end position="29"/>
    </location>
</feature>
<proteinExistence type="predicted"/>
<sequence>MKSTKSSRTKLWKFFGVVLFVFFLSKYLYEKNETVKVSKVEDIQQEQVIEKITKKEQVTLEETSIKPIIYVKELAGKNILEVEQILGKPVRSRVLGDKDKVHSDPMNNYYRNDYISMFTDYGRVAISFIDGKANRITLNTTNDEYKIIKREELSALLGLPNIKLEQHGTYKYYFANKVEGFYEVIIEDYGEWASITVITDKKYN</sequence>
<evidence type="ECO:0000256" key="1">
    <source>
        <dbReference type="SAM" id="Phobius"/>
    </source>
</evidence>
<comment type="caution">
    <text evidence="2">The sequence shown here is derived from an EMBL/GenBank/DDBJ whole genome shotgun (WGS) entry which is preliminary data.</text>
</comment>
<organism evidence="2 3">
    <name type="scientific">Paenibacillus foliorum</name>
    <dbReference type="NCBI Taxonomy" id="2654974"/>
    <lineage>
        <taxon>Bacteria</taxon>
        <taxon>Bacillati</taxon>
        <taxon>Bacillota</taxon>
        <taxon>Bacilli</taxon>
        <taxon>Bacillales</taxon>
        <taxon>Paenibacillaceae</taxon>
        <taxon>Paenibacillus</taxon>
    </lineage>
</organism>
<gene>
    <name evidence="2" type="ORF">GC093_01850</name>
</gene>
<evidence type="ECO:0000313" key="3">
    <source>
        <dbReference type="Proteomes" id="UP000641588"/>
    </source>
</evidence>
<dbReference type="AlphaFoldDB" id="A0A972GSK0"/>
<name>A0A972GSK0_9BACL</name>
<dbReference type="Proteomes" id="UP000641588">
    <property type="component" value="Unassembled WGS sequence"/>
</dbReference>
<protein>
    <recommendedName>
        <fullName evidence="4">DUF4309 domain-containing protein</fullName>
    </recommendedName>
</protein>
<keyword evidence="3" id="KW-1185">Reference proteome</keyword>
<keyword evidence="1" id="KW-0812">Transmembrane</keyword>
<keyword evidence="1" id="KW-1133">Transmembrane helix</keyword>
<reference evidence="2" key="1">
    <citation type="submission" date="2019-10" db="EMBL/GenBank/DDBJ databases">
        <title>Description of Paenibacillus glebae sp. nov.</title>
        <authorList>
            <person name="Carlier A."/>
            <person name="Qi S."/>
        </authorList>
    </citation>
    <scope>NUCLEOTIDE SEQUENCE</scope>
    <source>
        <strain evidence="2">LMG 31456</strain>
    </source>
</reference>
<evidence type="ECO:0000313" key="2">
    <source>
        <dbReference type="EMBL" id="NOU91980.1"/>
    </source>
</evidence>
<keyword evidence="1" id="KW-0472">Membrane</keyword>
<accession>A0A972GSK0</accession>